<keyword evidence="11" id="KW-1185">Reference proteome</keyword>
<keyword evidence="5 9" id="KW-0812">Transmembrane</keyword>
<dbReference type="Gene3D" id="1.20.1640.10">
    <property type="entry name" value="Multidrug efflux transporter AcrB transmembrane domain"/>
    <property type="match status" value="2"/>
</dbReference>
<dbReference type="FunFam" id="1.20.1640.10:FF:000001">
    <property type="entry name" value="Efflux pump membrane transporter"/>
    <property type="match status" value="1"/>
</dbReference>
<feature type="transmembrane region" description="Helical" evidence="9">
    <location>
        <begin position="848"/>
        <end position="867"/>
    </location>
</feature>
<evidence type="ECO:0000313" key="10">
    <source>
        <dbReference type="EMBL" id="TSH90375.1"/>
    </source>
</evidence>
<keyword evidence="6 9" id="KW-1133">Transmembrane helix</keyword>
<dbReference type="EMBL" id="VLTJ01000039">
    <property type="protein sequence ID" value="TSH90375.1"/>
    <property type="molecule type" value="Genomic_DNA"/>
</dbReference>
<dbReference type="Gene3D" id="3.30.70.1430">
    <property type="entry name" value="Multidrug efflux transporter AcrB pore domain"/>
    <property type="match status" value="2"/>
</dbReference>
<feature type="transmembrane region" description="Helical" evidence="9">
    <location>
        <begin position="525"/>
        <end position="545"/>
    </location>
</feature>
<feature type="transmembrane region" description="Helical" evidence="9">
    <location>
        <begin position="949"/>
        <end position="971"/>
    </location>
</feature>
<dbReference type="PANTHER" id="PTHR32063">
    <property type="match status" value="1"/>
</dbReference>
<protein>
    <submittedName>
        <fullName evidence="10">Efflux RND transporter permease subunit</fullName>
    </submittedName>
</protein>
<dbReference type="PRINTS" id="PR00702">
    <property type="entry name" value="ACRIFLAVINRP"/>
</dbReference>
<comment type="subcellular location">
    <subcellularLocation>
        <location evidence="1">Cell inner membrane</location>
        <topology evidence="1">Multi-pass membrane protein</topology>
    </subcellularLocation>
</comment>
<feature type="transmembrane region" description="Helical" evidence="9">
    <location>
        <begin position="386"/>
        <end position="410"/>
    </location>
</feature>
<evidence type="ECO:0000256" key="7">
    <source>
        <dbReference type="ARBA" id="ARBA00023136"/>
    </source>
</evidence>
<evidence type="ECO:0000256" key="2">
    <source>
        <dbReference type="ARBA" id="ARBA00022448"/>
    </source>
</evidence>
<dbReference type="InterPro" id="IPR027463">
    <property type="entry name" value="AcrB_DN_DC_subdom"/>
</dbReference>
<sequence length="1039" mass="112880">MVLSDTCIKRPVFATVLSLIILIVGLVSYERLPVREYPQIDEPVVSVSTTYAGAAADVIESQVTKPLEDSISGIEGVELMTSTSRSERSNINVRFRLGRDPDAAAAEVRDKVSRVRRNLPDEVDEPVIAKVEADSQPIIYIAVESGTMNQIETSDYINRYIKPRLSVLPGAAEVRVFGERLPSMRIDVDRDKLASYGLTVQDVETALRAQNVEIPAGRIESLAREFSVVADTGLSTPAQFRDIVLTTVGGYPVRIGDVASVMLGPKDERVQSRFNGAPAVNIGLVRQSTANPLELSQAARAEIETINNDLPAGMRLNLSYDSSVFIEESIKSVYKTILEAVVLVVVVIVFFLRSLRASIIPIVTIPVSLIGACAIMYALGFSINTLTLLAMVLAIGLVVDDAIVVLENVYRHIEEGVPRMQAALRGSREIAFAVIAMTLTLITVYAPLAFATGRTGRLFIEFALTLASAVLLSGFVALTLTPMMCSVLLRHESGHGRIYNAIERILERLTTGYRRLLRLALRHRAPVLVLGLAVAGSMVLLLRVVPSELAPTEDRGAIFSRVFSPEGATVDYTIGYLARAEQFYQNIPERAAFQSTAGFPTVTDGTSVLRLKPWGERDRKQQDIANELRPQFASLPGVRTVVSNPPSLGQSARASPVEFVLLSQMSYPELAGVADRFMAELANYPGLRNLNSDLRLNTPELRVEVNRERIADVGADVAVVGRTLETMLGGRQVTRFNSDGEQYDVMVRVTPSSRAEPADIAGIYVRTRGGEMVQLANLLDVREAASPQSLNHFNRLRSAKIEADLAPGYSLGDVLPVMYEVAARVLPETVQTDLDGQAREFRDSSGSIYLAFGMALVFIYLVLAAQFESWRNPFVIMMSVPLSLTGGLLALWLSGGTLSIYSQIGLITLLGLITKHGILIVEFTNQLREQGHGMLDAVIEASVLRLRPILMTTGAMVLGAVPLALAVGAGAESRQQIGWVIVGGLSVGTLLTLFVVPVVYTLIAPRRMRHRFVEEPAVEPAPAIPPPVPPAPPARPHGA</sequence>
<evidence type="ECO:0000256" key="4">
    <source>
        <dbReference type="ARBA" id="ARBA00022519"/>
    </source>
</evidence>
<feature type="compositionally biased region" description="Pro residues" evidence="8">
    <location>
        <begin position="1022"/>
        <end position="1039"/>
    </location>
</feature>
<feature type="transmembrane region" description="Helical" evidence="9">
    <location>
        <begin position="12"/>
        <end position="29"/>
    </location>
</feature>
<dbReference type="SUPFAM" id="SSF82866">
    <property type="entry name" value="Multidrug efflux transporter AcrB transmembrane domain"/>
    <property type="match status" value="2"/>
</dbReference>
<feature type="region of interest" description="Disordered" evidence="8">
    <location>
        <begin position="1019"/>
        <end position="1039"/>
    </location>
</feature>
<keyword evidence="7 9" id="KW-0472">Membrane</keyword>
<keyword evidence="2" id="KW-0813">Transport</keyword>
<feature type="transmembrane region" description="Helical" evidence="9">
    <location>
        <begin position="430"/>
        <end position="450"/>
    </location>
</feature>
<dbReference type="AlphaFoldDB" id="A0A556ABV8"/>
<feature type="transmembrane region" description="Helical" evidence="9">
    <location>
        <begin position="462"/>
        <end position="489"/>
    </location>
</feature>
<dbReference type="RefSeq" id="WP_143950291.1">
    <property type="nucleotide sequence ID" value="NZ_BAABMB010000003.1"/>
</dbReference>
<dbReference type="OrthoDB" id="9757904at2"/>
<comment type="caution">
    <text evidence="10">The sequence shown here is derived from an EMBL/GenBank/DDBJ whole genome shotgun (WGS) entry which is preliminary data.</text>
</comment>
<dbReference type="Pfam" id="PF00873">
    <property type="entry name" value="ACR_tran"/>
    <property type="match status" value="1"/>
</dbReference>
<keyword evidence="4" id="KW-0997">Cell inner membrane</keyword>
<dbReference type="Gene3D" id="3.30.2090.10">
    <property type="entry name" value="Multidrug efflux transporter AcrB TolC docking domain, DN and DC subdomains"/>
    <property type="match status" value="2"/>
</dbReference>
<dbReference type="SUPFAM" id="SSF82714">
    <property type="entry name" value="Multidrug efflux transporter AcrB TolC docking domain, DN and DC subdomains"/>
    <property type="match status" value="2"/>
</dbReference>
<evidence type="ECO:0000256" key="8">
    <source>
        <dbReference type="SAM" id="MobiDB-lite"/>
    </source>
</evidence>
<dbReference type="SUPFAM" id="SSF82693">
    <property type="entry name" value="Multidrug efflux transporter AcrB pore domain, PN1, PN2, PC1 and PC2 subdomains"/>
    <property type="match status" value="3"/>
</dbReference>
<accession>A0A556ABV8</accession>
<dbReference type="PANTHER" id="PTHR32063:SF14">
    <property type="entry name" value="BLL4319 PROTEIN"/>
    <property type="match status" value="1"/>
</dbReference>
<dbReference type="Proteomes" id="UP000318405">
    <property type="component" value="Unassembled WGS sequence"/>
</dbReference>
<evidence type="ECO:0000313" key="11">
    <source>
        <dbReference type="Proteomes" id="UP000318405"/>
    </source>
</evidence>
<feature type="transmembrane region" description="Helical" evidence="9">
    <location>
        <begin position="977"/>
        <end position="1003"/>
    </location>
</feature>
<feature type="transmembrane region" description="Helical" evidence="9">
    <location>
        <begin position="333"/>
        <end position="352"/>
    </location>
</feature>
<evidence type="ECO:0000256" key="9">
    <source>
        <dbReference type="SAM" id="Phobius"/>
    </source>
</evidence>
<evidence type="ECO:0000256" key="3">
    <source>
        <dbReference type="ARBA" id="ARBA00022475"/>
    </source>
</evidence>
<name>A0A556ABV8_9BURK</name>
<organism evidence="10 11">
    <name type="scientific">Verticiella sediminum</name>
    <dbReference type="NCBI Taxonomy" id="1247510"/>
    <lineage>
        <taxon>Bacteria</taxon>
        <taxon>Pseudomonadati</taxon>
        <taxon>Pseudomonadota</taxon>
        <taxon>Betaproteobacteria</taxon>
        <taxon>Burkholderiales</taxon>
        <taxon>Alcaligenaceae</taxon>
        <taxon>Verticiella</taxon>
    </lineage>
</organism>
<keyword evidence="3" id="KW-1003">Cell membrane</keyword>
<gene>
    <name evidence="10" type="ORF">FOZ76_21365</name>
</gene>
<feature type="transmembrane region" description="Helical" evidence="9">
    <location>
        <begin position="900"/>
        <end position="921"/>
    </location>
</feature>
<evidence type="ECO:0000256" key="5">
    <source>
        <dbReference type="ARBA" id="ARBA00022692"/>
    </source>
</evidence>
<feature type="transmembrane region" description="Helical" evidence="9">
    <location>
        <begin position="874"/>
        <end position="894"/>
    </location>
</feature>
<dbReference type="GO" id="GO:0042910">
    <property type="term" value="F:xenobiotic transmembrane transporter activity"/>
    <property type="evidence" value="ECO:0007669"/>
    <property type="project" value="TreeGrafter"/>
</dbReference>
<reference evidence="10 11" key="1">
    <citation type="submission" date="2019-07" db="EMBL/GenBank/DDBJ databases">
        <title>Qingshengfaniella alkalisoli gen. nov., sp. nov., isolated from saline soil.</title>
        <authorList>
            <person name="Xu L."/>
            <person name="Huang X.-X."/>
            <person name="Sun J.-Q."/>
        </authorList>
    </citation>
    <scope>NUCLEOTIDE SEQUENCE [LARGE SCALE GENOMIC DNA]</scope>
    <source>
        <strain evidence="10 11">DSM 27279</strain>
    </source>
</reference>
<dbReference type="Gene3D" id="3.30.70.1440">
    <property type="entry name" value="Multidrug efflux transporter AcrB pore domain"/>
    <property type="match status" value="1"/>
</dbReference>
<feature type="transmembrane region" description="Helical" evidence="9">
    <location>
        <begin position="359"/>
        <end position="380"/>
    </location>
</feature>
<dbReference type="InterPro" id="IPR001036">
    <property type="entry name" value="Acrflvin-R"/>
</dbReference>
<proteinExistence type="predicted"/>
<dbReference type="Gene3D" id="3.30.70.1320">
    <property type="entry name" value="Multidrug efflux transporter AcrB pore domain like"/>
    <property type="match status" value="1"/>
</dbReference>
<evidence type="ECO:0000256" key="6">
    <source>
        <dbReference type="ARBA" id="ARBA00022989"/>
    </source>
</evidence>
<evidence type="ECO:0000256" key="1">
    <source>
        <dbReference type="ARBA" id="ARBA00004429"/>
    </source>
</evidence>
<dbReference type="GO" id="GO:0005886">
    <property type="term" value="C:plasma membrane"/>
    <property type="evidence" value="ECO:0007669"/>
    <property type="project" value="UniProtKB-SubCell"/>
</dbReference>